<dbReference type="Gene3D" id="1.10.472.150">
    <property type="entry name" value="Glucose-regulated metallo-peptidase M90, N-terminal domain"/>
    <property type="match status" value="1"/>
</dbReference>
<dbReference type="PANTHER" id="PTHR30164:SF2">
    <property type="entry name" value="PROTEIN MTFA"/>
    <property type="match status" value="1"/>
</dbReference>
<dbReference type="GO" id="GO:0008237">
    <property type="term" value="F:metallopeptidase activity"/>
    <property type="evidence" value="ECO:0007669"/>
    <property type="project" value="InterPro"/>
</dbReference>
<evidence type="ECO:0000313" key="1">
    <source>
        <dbReference type="EMBL" id="KKN16194.1"/>
    </source>
</evidence>
<reference evidence="1" key="1">
    <citation type="journal article" date="2015" name="Nature">
        <title>Complex archaea that bridge the gap between prokaryotes and eukaryotes.</title>
        <authorList>
            <person name="Spang A."/>
            <person name="Saw J.H."/>
            <person name="Jorgensen S.L."/>
            <person name="Zaremba-Niedzwiedzka K."/>
            <person name="Martijn J."/>
            <person name="Lind A.E."/>
            <person name="van Eijk R."/>
            <person name="Schleper C."/>
            <person name="Guy L."/>
            <person name="Ettema T.J."/>
        </authorList>
    </citation>
    <scope>NUCLEOTIDE SEQUENCE</scope>
</reference>
<gene>
    <name evidence="1" type="ORF">LCGC14_0978430</name>
</gene>
<dbReference type="SUPFAM" id="SSF55486">
    <property type="entry name" value="Metalloproteases ('zincins'), catalytic domain"/>
    <property type="match status" value="1"/>
</dbReference>
<organism evidence="1">
    <name type="scientific">marine sediment metagenome</name>
    <dbReference type="NCBI Taxonomy" id="412755"/>
    <lineage>
        <taxon>unclassified sequences</taxon>
        <taxon>metagenomes</taxon>
        <taxon>ecological metagenomes</taxon>
    </lineage>
</organism>
<protein>
    <recommendedName>
        <fullName evidence="2">Zinc-dependent peptidase</fullName>
    </recommendedName>
</protein>
<dbReference type="Gene3D" id="3.40.390.10">
    <property type="entry name" value="Collagenase (Catalytic Domain)"/>
    <property type="match status" value="1"/>
</dbReference>
<evidence type="ECO:0008006" key="2">
    <source>
        <dbReference type="Google" id="ProtNLM"/>
    </source>
</evidence>
<name>A0A0F9NDZ4_9ZZZZ</name>
<dbReference type="AlphaFoldDB" id="A0A0F9NDZ4"/>
<dbReference type="GO" id="GO:0004177">
    <property type="term" value="F:aminopeptidase activity"/>
    <property type="evidence" value="ECO:0007669"/>
    <property type="project" value="TreeGrafter"/>
</dbReference>
<comment type="caution">
    <text evidence="1">The sequence shown here is derived from an EMBL/GenBank/DDBJ whole genome shotgun (WGS) entry which is preliminary data.</text>
</comment>
<dbReference type="PANTHER" id="PTHR30164">
    <property type="entry name" value="MTFA PEPTIDASE"/>
    <property type="match status" value="1"/>
</dbReference>
<proteinExistence type="predicted"/>
<dbReference type="InterPro" id="IPR024079">
    <property type="entry name" value="MetalloPept_cat_dom_sf"/>
</dbReference>
<accession>A0A0F9NDZ4</accession>
<dbReference type="InterPro" id="IPR042252">
    <property type="entry name" value="MtfA_N"/>
</dbReference>
<dbReference type="EMBL" id="LAZR01003639">
    <property type="protein sequence ID" value="KKN16194.1"/>
    <property type="molecule type" value="Genomic_DNA"/>
</dbReference>
<dbReference type="GO" id="GO:0005829">
    <property type="term" value="C:cytosol"/>
    <property type="evidence" value="ECO:0007669"/>
    <property type="project" value="TreeGrafter"/>
</dbReference>
<dbReference type="Pfam" id="PF06167">
    <property type="entry name" value="Peptidase_M90"/>
    <property type="match status" value="1"/>
</dbReference>
<sequence>MNIIRQWRTLHIIKHHPLPYFLWREVTKGLPLVQCRSIKERARLRLLSTLFLHKKTFTGAGGLTISNEMAITIASQACIPILHLGLNSYDGWVEIILYPGAFEVKRNITDENGIVHRQTSGLSGESWQRGPVIFSWQDIKRDSDHVMKGHQVVIHEFAHKLDMLSGRANGMPPLHPDMSLNDWSITLNEAWHHLKDNLIAHRPTYLNSYAATNPAEFFAVLSEFFFTAPDSLKSHRPKLYAQLAAYYRQQPSTPKNID</sequence>
<dbReference type="InterPro" id="IPR010384">
    <property type="entry name" value="MtfA_fam"/>
</dbReference>
<dbReference type="CDD" id="cd20169">
    <property type="entry name" value="Peptidase_M90_mtfA"/>
    <property type="match status" value="1"/>
</dbReference>